<organism evidence="2 3">
    <name type="scientific">Streblomastix strix</name>
    <dbReference type="NCBI Taxonomy" id="222440"/>
    <lineage>
        <taxon>Eukaryota</taxon>
        <taxon>Metamonada</taxon>
        <taxon>Preaxostyla</taxon>
        <taxon>Oxymonadida</taxon>
        <taxon>Streblomastigidae</taxon>
        <taxon>Streblomastix</taxon>
    </lineage>
</organism>
<comment type="caution">
    <text evidence="2">The sequence shown here is derived from an EMBL/GenBank/DDBJ whole genome shotgun (WGS) entry which is preliminary data.</text>
</comment>
<accession>A0A5J4X7L2</accession>
<sequence>MNRSKVRIEKITGQKGQNVGDSKKGPFISVKNKELLSFEVDDDEDDNKKLELEKKNKKDIIPVQNQQKKELIHNDLSAPVQFKSVSEREIESLKKKIDEEE</sequence>
<name>A0A5J4X7L2_9EUKA</name>
<reference evidence="2 3" key="1">
    <citation type="submission" date="2019-03" db="EMBL/GenBank/DDBJ databases">
        <title>Single cell metagenomics reveals metabolic interactions within the superorganism composed of flagellate Streblomastix strix and complex community of Bacteroidetes bacteria on its surface.</title>
        <authorList>
            <person name="Treitli S.C."/>
            <person name="Kolisko M."/>
            <person name="Husnik F."/>
            <person name="Keeling P."/>
            <person name="Hampl V."/>
        </authorList>
    </citation>
    <scope>NUCLEOTIDE SEQUENCE [LARGE SCALE GENOMIC DNA]</scope>
    <source>
        <strain evidence="2">ST1C</strain>
    </source>
</reference>
<evidence type="ECO:0000313" key="3">
    <source>
        <dbReference type="Proteomes" id="UP000324800"/>
    </source>
</evidence>
<protein>
    <submittedName>
        <fullName evidence="2">Uncharacterized protein</fullName>
    </submittedName>
</protein>
<feature type="compositionally biased region" description="Basic and acidic residues" evidence="1">
    <location>
        <begin position="1"/>
        <end position="12"/>
    </location>
</feature>
<evidence type="ECO:0000313" key="2">
    <source>
        <dbReference type="EMBL" id="KAA6403033.1"/>
    </source>
</evidence>
<evidence type="ECO:0000256" key="1">
    <source>
        <dbReference type="SAM" id="MobiDB-lite"/>
    </source>
</evidence>
<feature type="non-terminal residue" evidence="2">
    <location>
        <position position="101"/>
    </location>
</feature>
<proteinExistence type="predicted"/>
<feature type="region of interest" description="Disordered" evidence="1">
    <location>
        <begin position="1"/>
        <end position="26"/>
    </location>
</feature>
<gene>
    <name evidence="2" type="ORF">EZS28_001437</name>
</gene>
<dbReference type="EMBL" id="SNRW01000148">
    <property type="protein sequence ID" value="KAA6403033.1"/>
    <property type="molecule type" value="Genomic_DNA"/>
</dbReference>
<dbReference type="Proteomes" id="UP000324800">
    <property type="component" value="Unassembled WGS sequence"/>
</dbReference>
<dbReference type="AlphaFoldDB" id="A0A5J4X7L2"/>